<evidence type="ECO:0000313" key="3">
    <source>
        <dbReference type="Proteomes" id="UP001279410"/>
    </source>
</evidence>
<dbReference type="AlphaFoldDB" id="A0AAD3MYT6"/>
<proteinExistence type="predicted"/>
<protein>
    <submittedName>
        <fullName evidence="2">Uncharacterized protein</fullName>
    </submittedName>
</protein>
<evidence type="ECO:0000313" key="2">
    <source>
        <dbReference type="EMBL" id="GLD62678.1"/>
    </source>
</evidence>
<evidence type="ECO:0000256" key="1">
    <source>
        <dbReference type="SAM" id="MobiDB-lite"/>
    </source>
</evidence>
<sequence>MELKAERKDKQKHEEKKEGKPADKDKKETSKQEESLSDALTDPKPEEVEMSGQPRLGLEESSALFGPEETKEVEDVTSLGVHWLPLEPHPYHRLTLVATMGLSALLLRAALQTTWARNPNHPGQGRVGYLSQQQLRWGIPATFLTLESQGMKILPYLDNWLISAPSRAQVARDRAVLLSHTARLGLTLNFKKSSLTPLRAQPSLV</sequence>
<dbReference type="EMBL" id="BRZM01000054">
    <property type="protein sequence ID" value="GLD62678.1"/>
    <property type="molecule type" value="Genomic_DNA"/>
</dbReference>
<reference evidence="2" key="1">
    <citation type="submission" date="2022-08" db="EMBL/GenBank/DDBJ databases">
        <title>Genome sequencing of akame (Lates japonicus).</title>
        <authorList>
            <person name="Hashiguchi Y."/>
            <person name="Takahashi H."/>
        </authorList>
    </citation>
    <scope>NUCLEOTIDE SEQUENCE</scope>
    <source>
        <strain evidence="2">Kochi</strain>
    </source>
</reference>
<organism evidence="2 3">
    <name type="scientific">Lates japonicus</name>
    <name type="common">Japanese lates</name>
    <dbReference type="NCBI Taxonomy" id="270547"/>
    <lineage>
        <taxon>Eukaryota</taxon>
        <taxon>Metazoa</taxon>
        <taxon>Chordata</taxon>
        <taxon>Craniata</taxon>
        <taxon>Vertebrata</taxon>
        <taxon>Euteleostomi</taxon>
        <taxon>Actinopterygii</taxon>
        <taxon>Neopterygii</taxon>
        <taxon>Teleostei</taxon>
        <taxon>Neoteleostei</taxon>
        <taxon>Acanthomorphata</taxon>
        <taxon>Carangaria</taxon>
        <taxon>Carangaria incertae sedis</taxon>
        <taxon>Centropomidae</taxon>
        <taxon>Lates</taxon>
    </lineage>
</organism>
<gene>
    <name evidence="2" type="ORF">AKAME5_001437000</name>
</gene>
<dbReference type="Proteomes" id="UP001279410">
    <property type="component" value="Unassembled WGS sequence"/>
</dbReference>
<name>A0AAD3MYT6_LATJO</name>
<comment type="caution">
    <text evidence="2">The sequence shown here is derived from an EMBL/GenBank/DDBJ whole genome shotgun (WGS) entry which is preliminary data.</text>
</comment>
<feature type="region of interest" description="Disordered" evidence="1">
    <location>
        <begin position="1"/>
        <end position="70"/>
    </location>
</feature>
<feature type="compositionally biased region" description="Basic and acidic residues" evidence="1">
    <location>
        <begin position="1"/>
        <end position="34"/>
    </location>
</feature>
<accession>A0AAD3MYT6</accession>
<keyword evidence="3" id="KW-1185">Reference proteome</keyword>